<feature type="binding site" evidence="4">
    <location>
        <position position="2"/>
    </location>
    <ligand>
        <name>Ni(2+)</name>
        <dbReference type="ChEBI" id="CHEBI:49786"/>
    </ligand>
</feature>
<feature type="binding site" evidence="4">
    <location>
        <position position="73"/>
    </location>
    <ligand>
        <name>Zn(2+)</name>
        <dbReference type="ChEBI" id="CHEBI:29105"/>
    </ligand>
</feature>
<dbReference type="EMBL" id="CP094358">
    <property type="protein sequence ID" value="UOB17106.1"/>
    <property type="molecule type" value="Genomic_DNA"/>
</dbReference>
<evidence type="ECO:0000256" key="4">
    <source>
        <dbReference type="HAMAP-Rule" id="MF_00213"/>
    </source>
</evidence>
<dbReference type="InterPro" id="IPR000688">
    <property type="entry name" value="HypA/HybF"/>
</dbReference>
<sequence>MHELSIVTSIIKIAEEELAKTNAAYIEEIELEIGDLSGIETDALNFVWPAAVKNTALEKASKKINIIKAEAKCTECDRVFEIENIYDPCPGCHSIQKTILRGRELKIKSLKVS</sequence>
<accession>A0A9E7A014</accession>
<dbReference type="KEGG" id="fbm:MQE35_15365"/>
<dbReference type="Pfam" id="PF01155">
    <property type="entry name" value="HypA"/>
    <property type="match status" value="1"/>
</dbReference>
<dbReference type="NCBIfam" id="TIGR00100">
    <property type="entry name" value="hypA"/>
    <property type="match status" value="1"/>
</dbReference>
<name>A0A9E7A014_9FLAO</name>
<evidence type="ECO:0000313" key="5">
    <source>
        <dbReference type="EMBL" id="UOB17106.1"/>
    </source>
</evidence>
<keyword evidence="2 4" id="KW-0479">Metal-binding</keyword>
<evidence type="ECO:0000313" key="6">
    <source>
        <dbReference type="Proteomes" id="UP000831290"/>
    </source>
</evidence>
<feature type="binding site" evidence="4">
    <location>
        <position position="76"/>
    </location>
    <ligand>
        <name>Zn(2+)</name>
        <dbReference type="ChEBI" id="CHEBI:29105"/>
    </ligand>
</feature>
<dbReference type="GO" id="GO:0008270">
    <property type="term" value="F:zinc ion binding"/>
    <property type="evidence" value="ECO:0007669"/>
    <property type="project" value="UniProtKB-UniRule"/>
</dbReference>
<keyword evidence="3 4" id="KW-0862">Zinc</keyword>
<comment type="function">
    <text evidence="4">Involved in the maturation of [NiFe] hydrogenases. Required for nickel insertion into the metal center of the hydrogenase.</text>
</comment>
<dbReference type="PANTHER" id="PTHR34535:SF3">
    <property type="entry name" value="HYDROGENASE MATURATION FACTOR HYPA"/>
    <property type="match status" value="1"/>
</dbReference>
<organism evidence="5 6">
    <name type="scientific">Abyssalbus ytuae</name>
    <dbReference type="NCBI Taxonomy" id="2926907"/>
    <lineage>
        <taxon>Bacteria</taxon>
        <taxon>Pseudomonadati</taxon>
        <taxon>Bacteroidota</taxon>
        <taxon>Flavobacteriia</taxon>
        <taxon>Flavobacteriales</taxon>
        <taxon>Flavobacteriaceae</taxon>
        <taxon>Abyssalbus</taxon>
    </lineage>
</organism>
<keyword evidence="6" id="KW-1185">Reference proteome</keyword>
<dbReference type="Gene3D" id="3.30.2320.80">
    <property type="match status" value="1"/>
</dbReference>
<dbReference type="PANTHER" id="PTHR34535">
    <property type="entry name" value="HYDROGENASE MATURATION FACTOR HYPA"/>
    <property type="match status" value="1"/>
</dbReference>
<dbReference type="RefSeq" id="WP_255842378.1">
    <property type="nucleotide sequence ID" value="NZ_CP094358.1"/>
</dbReference>
<keyword evidence="1 4" id="KW-0533">Nickel</keyword>
<dbReference type="PIRSF" id="PIRSF004761">
    <property type="entry name" value="Hydrgn_mat_HypA"/>
    <property type="match status" value="1"/>
</dbReference>
<feature type="binding site" evidence="4">
    <location>
        <position position="92"/>
    </location>
    <ligand>
        <name>Zn(2+)</name>
        <dbReference type="ChEBI" id="CHEBI:29105"/>
    </ligand>
</feature>
<reference evidence="5" key="1">
    <citation type="submission" date="2022-03" db="EMBL/GenBank/DDBJ databases">
        <title>Description of Abyssus ytuae gen. nov., sp. nov., a novel member of the family Flavobacteriaceae isolated from the sediment of Mariana Trench.</title>
        <authorList>
            <person name="Zhang J."/>
            <person name="Xu X."/>
        </authorList>
    </citation>
    <scope>NUCLEOTIDE SEQUENCE</scope>
    <source>
        <strain evidence="5">MT3330</strain>
    </source>
</reference>
<evidence type="ECO:0000256" key="1">
    <source>
        <dbReference type="ARBA" id="ARBA00022596"/>
    </source>
</evidence>
<dbReference type="GO" id="GO:0016151">
    <property type="term" value="F:nickel cation binding"/>
    <property type="evidence" value="ECO:0007669"/>
    <property type="project" value="UniProtKB-UniRule"/>
</dbReference>
<proteinExistence type="inferred from homology"/>
<protein>
    <recommendedName>
        <fullName evidence="4">Hydrogenase maturation factor HypA</fullName>
    </recommendedName>
</protein>
<gene>
    <name evidence="4 5" type="primary">hypA</name>
    <name evidence="5" type="ORF">MQE35_15365</name>
</gene>
<feature type="binding site" evidence="4">
    <location>
        <position position="89"/>
    </location>
    <ligand>
        <name>Zn(2+)</name>
        <dbReference type="ChEBI" id="CHEBI:29105"/>
    </ligand>
</feature>
<dbReference type="Proteomes" id="UP000831290">
    <property type="component" value="Chromosome"/>
</dbReference>
<evidence type="ECO:0000256" key="3">
    <source>
        <dbReference type="ARBA" id="ARBA00022833"/>
    </source>
</evidence>
<dbReference type="AlphaFoldDB" id="A0A9E7A014"/>
<evidence type="ECO:0000256" key="2">
    <source>
        <dbReference type="ARBA" id="ARBA00022723"/>
    </source>
</evidence>
<dbReference type="GO" id="GO:0051604">
    <property type="term" value="P:protein maturation"/>
    <property type="evidence" value="ECO:0007669"/>
    <property type="project" value="InterPro"/>
</dbReference>
<comment type="similarity">
    <text evidence="4">Belongs to the HypA/HybF family.</text>
</comment>
<dbReference type="HAMAP" id="MF_00213">
    <property type="entry name" value="HypA_HybF"/>
    <property type="match status" value="1"/>
</dbReference>